<dbReference type="AlphaFoldDB" id="G8TLY8"/>
<gene>
    <name evidence="1" type="ordered locus">Niako_2404</name>
</gene>
<dbReference type="KEGG" id="nko:Niako_2404"/>
<dbReference type="Proteomes" id="UP000005438">
    <property type="component" value="Chromosome"/>
</dbReference>
<name>G8TLY8_NIAKG</name>
<dbReference type="RefSeq" id="WP_014218662.1">
    <property type="nucleotide sequence ID" value="NC_016609.1"/>
</dbReference>
<dbReference type="EMBL" id="CP003178">
    <property type="protein sequence ID" value="AEV98748.1"/>
    <property type="molecule type" value="Genomic_DNA"/>
</dbReference>
<sequence>MTNTYNIAAIDGNVLVPVLSETGSLLAYLLSADPTGILRELYSPMSTVRELSENSLRTPRELNTDFTYYKNAIGCTGQPIIQSLLKTKTMAKTQAKSGVSGDRIKTDAAFERTRENNAEFARAGKAAKLLRRIFRDVTIHAKDRITQARLVKVASRIVLADPINERGKRTVNNGDVQQFENFHFNERAGISDSLFVRCPVSFNRVSGEVIVNIPSFVPRQGVQQAPGTTHFRILAAAAAINFVTEKYEYAMQTTPEIPLNLDPTQAATLTLALPANSKDIVLVALGIEYYQMVNSRGYSLKSGEYNATTIVLVDKAA</sequence>
<evidence type="ECO:0000313" key="2">
    <source>
        <dbReference type="Proteomes" id="UP000005438"/>
    </source>
</evidence>
<proteinExistence type="predicted"/>
<organism evidence="1 2">
    <name type="scientific">Niastella koreensis (strain DSM 17620 / KACC 11465 / NBRC 106392 / GR20-10)</name>
    <dbReference type="NCBI Taxonomy" id="700598"/>
    <lineage>
        <taxon>Bacteria</taxon>
        <taxon>Pseudomonadati</taxon>
        <taxon>Bacteroidota</taxon>
        <taxon>Chitinophagia</taxon>
        <taxon>Chitinophagales</taxon>
        <taxon>Chitinophagaceae</taxon>
        <taxon>Niastella</taxon>
    </lineage>
</organism>
<protein>
    <submittedName>
        <fullName evidence="1">Uncharacterized protein</fullName>
    </submittedName>
</protein>
<reference evidence="1 2" key="1">
    <citation type="submission" date="2011-12" db="EMBL/GenBank/DDBJ databases">
        <title>The complete genome of Niastella koreensis GR20-10.</title>
        <authorList>
            <consortium name="US DOE Joint Genome Institute (JGI-PGF)"/>
            <person name="Lucas S."/>
            <person name="Han J."/>
            <person name="Lapidus A."/>
            <person name="Bruce D."/>
            <person name="Goodwin L."/>
            <person name="Pitluck S."/>
            <person name="Peters L."/>
            <person name="Kyrpides N."/>
            <person name="Mavromatis K."/>
            <person name="Ivanova N."/>
            <person name="Mikhailova N."/>
            <person name="Davenport K."/>
            <person name="Saunders E."/>
            <person name="Detter J.C."/>
            <person name="Tapia R."/>
            <person name="Han C."/>
            <person name="Land M."/>
            <person name="Hauser L."/>
            <person name="Markowitz V."/>
            <person name="Cheng J.-F."/>
            <person name="Hugenholtz P."/>
            <person name="Woyke T."/>
            <person name="Wu D."/>
            <person name="Tindall B."/>
            <person name="Pomrenke H."/>
            <person name="Brambilla E."/>
            <person name="Klenk H.-P."/>
            <person name="Eisen J.A."/>
        </authorList>
    </citation>
    <scope>NUCLEOTIDE SEQUENCE [LARGE SCALE GENOMIC DNA]</scope>
    <source>
        <strain evidence="2">DSM 17620 / KACC 11465 / NBRC 106392 / GR20-10</strain>
    </source>
</reference>
<dbReference type="HOGENOM" id="CLU_076073_0_0_10"/>
<dbReference type="STRING" id="700598.Niako_2404"/>
<dbReference type="eggNOG" id="ENOG502Z8F9">
    <property type="taxonomic scope" value="Bacteria"/>
</dbReference>
<dbReference type="OrthoDB" id="645138at2"/>
<evidence type="ECO:0000313" key="1">
    <source>
        <dbReference type="EMBL" id="AEV98748.1"/>
    </source>
</evidence>
<accession>G8TLY8</accession>